<reference evidence="1 2" key="1">
    <citation type="journal article" date="2019" name="Sci. Rep.">
        <title>Orb-weaving spider Araneus ventricosus genome elucidates the spidroin gene catalogue.</title>
        <authorList>
            <person name="Kono N."/>
            <person name="Nakamura H."/>
            <person name="Ohtoshi R."/>
            <person name="Moran D.A.P."/>
            <person name="Shinohara A."/>
            <person name="Yoshida Y."/>
            <person name="Fujiwara M."/>
            <person name="Mori M."/>
            <person name="Tomita M."/>
            <person name="Arakawa K."/>
        </authorList>
    </citation>
    <scope>NUCLEOTIDE SEQUENCE [LARGE SCALE GENOMIC DNA]</scope>
</reference>
<organism evidence="1 2">
    <name type="scientific">Araneus ventricosus</name>
    <name type="common">Orbweaver spider</name>
    <name type="synonym">Epeira ventricosa</name>
    <dbReference type="NCBI Taxonomy" id="182803"/>
    <lineage>
        <taxon>Eukaryota</taxon>
        <taxon>Metazoa</taxon>
        <taxon>Ecdysozoa</taxon>
        <taxon>Arthropoda</taxon>
        <taxon>Chelicerata</taxon>
        <taxon>Arachnida</taxon>
        <taxon>Araneae</taxon>
        <taxon>Araneomorphae</taxon>
        <taxon>Entelegynae</taxon>
        <taxon>Araneoidea</taxon>
        <taxon>Araneidae</taxon>
        <taxon>Araneus</taxon>
    </lineage>
</organism>
<proteinExistence type="predicted"/>
<evidence type="ECO:0000313" key="1">
    <source>
        <dbReference type="EMBL" id="GBM58053.1"/>
    </source>
</evidence>
<feature type="non-terminal residue" evidence="1">
    <location>
        <position position="18"/>
    </location>
</feature>
<dbReference type="AlphaFoldDB" id="A0A4Y2GX33"/>
<keyword evidence="2" id="KW-1185">Reference proteome</keyword>
<protein>
    <submittedName>
        <fullName evidence="1">Uncharacterized protein</fullName>
    </submittedName>
</protein>
<dbReference type="Proteomes" id="UP000499080">
    <property type="component" value="Unassembled WGS sequence"/>
</dbReference>
<dbReference type="EMBL" id="BGPR01001620">
    <property type="protein sequence ID" value="GBM58053.1"/>
    <property type="molecule type" value="Genomic_DNA"/>
</dbReference>
<sequence>MGSVTNSRGTLKILRENE</sequence>
<comment type="caution">
    <text evidence="1">The sequence shown here is derived from an EMBL/GenBank/DDBJ whole genome shotgun (WGS) entry which is preliminary data.</text>
</comment>
<accession>A0A4Y2GX33</accession>
<gene>
    <name evidence="1" type="ORF">AVEN_222819_1</name>
</gene>
<name>A0A4Y2GX33_ARAVE</name>
<evidence type="ECO:0000313" key="2">
    <source>
        <dbReference type="Proteomes" id="UP000499080"/>
    </source>
</evidence>